<feature type="domain" description="PAS" evidence="17">
    <location>
        <begin position="823"/>
        <end position="873"/>
    </location>
</feature>
<evidence type="ECO:0000256" key="3">
    <source>
        <dbReference type="ARBA" id="ARBA00012438"/>
    </source>
</evidence>
<feature type="modified residue" description="4-aspartylphosphate" evidence="14">
    <location>
        <position position="1276"/>
    </location>
</feature>
<dbReference type="RefSeq" id="WP_091087374.1">
    <property type="nucleotide sequence ID" value="NZ_FNRD01000004.1"/>
</dbReference>
<dbReference type="SMART" id="SM00387">
    <property type="entry name" value="HATPase_c"/>
    <property type="match status" value="1"/>
</dbReference>
<dbReference type="InterPro" id="IPR004358">
    <property type="entry name" value="Sig_transdc_His_kin-like_C"/>
</dbReference>
<keyword evidence="5 14" id="KW-0597">Phosphoprotein</keyword>
<reference evidence="20" key="1">
    <citation type="submission" date="2016-10" db="EMBL/GenBank/DDBJ databases">
        <authorList>
            <person name="Varghese N."/>
            <person name="Submissions S."/>
        </authorList>
    </citation>
    <scope>NUCLEOTIDE SEQUENCE [LARGE SCALE GENOMIC DNA]</scope>
    <source>
        <strain evidence="20">DSM 22376</strain>
    </source>
</reference>
<dbReference type="InterPro" id="IPR036097">
    <property type="entry name" value="HisK_dim/P_sf"/>
</dbReference>
<feature type="domain" description="Response regulatory" evidence="16">
    <location>
        <begin position="1225"/>
        <end position="1343"/>
    </location>
</feature>
<dbReference type="Gene3D" id="3.40.50.2300">
    <property type="match status" value="1"/>
</dbReference>
<evidence type="ECO:0000259" key="17">
    <source>
        <dbReference type="PROSITE" id="PS50112"/>
    </source>
</evidence>
<evidence type="ECO:0000256" key="1">
    <source>
        <dbReference type="ARBA" id="ARBA00000085"/>
    </source>
</evidence>
<keyword evidence="6" id="KW-0808">Transferase</keyword>
<evidence type="ECO:0000256" key="14">
    <source>
        <dbReference type="PROSITE-ProRule" id="PRU00169"/>
    </source>
</evidence>
<dbReference type="SUPFAM" id="SSF52172">
    <property type="entry name" value="CheY-like"/>
    <property type="match status" value="1"/>
</dbReference>
<evidence type="ECO:0000259" key="15">
    <source>
        <dbReference type="PROSITE" id="PS50109"/>
    </source>
</evidence>
<evidence type="ECO:0000256" key="8">
    <source>
        <dbReference type="ARBA" id="ARBA00022741"/>
    </source>
</evidence>
<dbReference type="InterPro" id="IPR003018">
    <property type="entry name" value="GAF"/>
</dbReference>
<evidence type="ECO:0000313" key="20">
    <source>
        <dbReference type="Proteomes" id="UP000198951"/>
    </source>
</evidence>
<dbReference type="Pfam" id="PF00512">
    <property type="entry name" value="HisKA"/>
    <property type="match status" value="1"/>
</dbReference>
<dbReference type="Pfam" id="PF08448">
    <property type="entry name" value="PAS_4"/>
    <property type="match status" value="3"/>
</dbReference>
<dbReference type="PROSITE" id="PS50110">
    <property type="entry name" value="RESPONSE_REGULATORY"/>
    <property type="match status" value="1"/>
</dbReference>
<keyword evidence="4" id="KW-1003">Cell membrane</keyword>
<dbReference type="CDD" id="cd16922">
    <property type="entry name" value="HATPase_EvgS-ArcB-TorS-like"/>
    <property type="match status" value="1"/>
</dbReference>
<dbReference type="SUPFAM" id="SSF55785">
    <property type="entry name" value="PYP-like sensor domain (PAS domain)"/>
    <property type="match status" value="6"/>
</dbReference>
<dbReference type="InterPro" id="IPR000014">
    <property type="entry name" value="PAS"/>
</dbReference>
<dbReference type="SUPFAM" id="SSF55781">
    <property type="entry name" value="GAF domain-like"/>
    <property type="match status" value="1"/>
</dbReference>
<dbReference type="SMART" id="SM00065">
    <property type="entry name" value="GAF"/>
    <property type="match status" value="1"/>
</dbReference>
<dbReference type="SMART" id="SM00091">
    <property type="entry name" value="PAS"/>
    <property type="match status" value="6"/>
</dbReference>
<keyword evidence="8" id="KW-0547">Nucleotide-binding</keyword>
<dbReference type="PANTHER" id="PTHR45339:SF1">
    <property type="entry name" value="HYBRID SIGNAL TRANSDUCTION HISTIDINE KINASE J"/>
    <property type="match status" value="1"/>
</dbReference>
<feature type="domain" description="PAS" evidence="17">
    <location>
        <begin position="146"/>
        <end position="192"/>
    </location>
</feature>
<evidence type="ECO:0000256" key="9">
    <source>
        <dbReference type="ARBA" id="ARBA00022777"/>
    </source>
</evidence>
<feature type="domain" description="PAC" evidence="18">
    <location>
        <begin position="337"/>
        <end position="388"/>
    </location>
</feature>
<dbReference type="SUPFAM" id="SSF55874">
    <property type="entry name" value="ATPase domain of HSP90 chaperone/DNA topoisomerase II/histidine kinase"/>
    <property type="match status" value="1"/>
</dbReference>
<dbReference type="SMART" id="SM00086">
    <property type="entry name" value="PAC"/>
    <property type="match status" value="5"/>
</dbReference>
<feature type="domain" description="PAC" evidence="18">
    <location>
        <begin position="645"/>
        <end position="697"/>
    </location>
</feature>
<dbReference type="CDD" id="cd17546">
    <property type="entry name" value="REC_hyHK_CKI1_RcsC-like"/>
    <property type="match status" value="1"/>
</dbReference>
<feature type="domain" description="PAS" evidence="17">
    <location>
        <begin position="263"/>
        <end position="333"/>
    </location>
</feature>
<dbReference type="Pfam" id="PF00072">
    <property type="entry name" value="Response_reg"/>
    <property type="match status" value="1"/>
</dbReference>
<dbReference type="EC" id="2.7.13.3" evidence="3"/>
<evidence type="ECO:0000259" key="18">
    <source>
        <dbReference type="PROSITE" id="PS50113"/>
    </source>
</evidence>
<dbReference type="InterPro" id="IPR003594">
    <property type="entry name" value="HATPase_dom"/>
</dbReference>
<dbReference type="GO" id="GO:0005886">
    <property type="term" value="C:plasma membrane"/>
    <property type="evidence" value="ECO:0007669"/>
    <property type="project" value="UniProtKB-SubCell"/>
</dbReference>
<evidence type="ECO:0000256" key="12">
    <source>
        <dbReference type="ARBA" id="ARBA00023012"/>
    </source>
</evidence>
<sequence length="1345" mass="153519">MKEDKPTYEALLKKIKEQEIENRRLLENEGFRNGFEFYFKESADLVCFAGTDGYYKKVNPAFINTLGYSKEEILSSPIISFIHPEDLEKSIAELAVLSHGVTSINFENRLIKRNGEAVLIQWSTTVDESKEFIYSIGRDNTDLEKSKDLLNKTFDRITDAFIALDTNLCYTYMNKKAGEIFKINSAEMIGESHRKICPEESNLPFYKACLDAMDNQKYLYFENYYEADELWFENHIYPSSDGLSVFFRDVTDEKKSEIKLQQSEKRFHALVENNEAIISLIDRDKRSLFRSSSSSKLTGWTNEEFDEIPENEFFHPDEFAYIQELKRKTFTSPGVLIPALFRVKHKEGHYIWLEGTLNNMFQDKDLKGIVANLRDVTERIEANRKVIKTNRLYLFISQINQMLVRTTDEQTLFMEVCDIAVNIGGFKMAWVGIIDEVNKKVVPVMVAGEHQGYFSIINPIPIDIGPESKGPVGTAVREEKYIVCNDIENASCMDPWKDPASKRGYASLVSVPIIKFGKVIGVVSFYSKEKNFFDEEEVALLEEATSDVAFALENFEKEEVRKKAEDAIYESEKKYQTLTEVSPVGIYRTDVFGNTTFVNSRWCKISGLTYDECIGLGWQNAIHPEDRESIIKEFDQALEDKAKVNLSEYRFLRPDGSTSWVIDQAIPERNVTNEIVGYIGTVTDITERKLAEEEIRKINKKMEAVIDAIPDLMFEVDIEGRIYNYHARTDDLLAAPAEMFLGKKIVEILPREAANICLAAIQEAARKGFSSGTHYKLDLPQGQLWFELSIAPMERSEEHDLHYICLSRDVTAVKLADEIVHKSEERYRGLLNNLDAAIIVFAKDGSIIAHNPKSNQIFNLQEEKLISKKDIYSNGEFYSEEGDLVGERNSPFMRIRSNQEPIKNLTLGFKNFRANKLFWILVNGYPIFDKKGNVIEIVISYIDITERKSMEIEIINSKKQAEAANKAKSDFLANMSHEIRTPLNGIIGFTHLLLQSNLDKNQSEYMTTINESAFSLMQIINDVLDFSKIESGKLELNTEELDLYKLTNQVIDLFIYQADFKKIELILNVDKSVPQFIVVDSVRLKQVLVNLIGNALKFTDFGQIQLDISEVAVADENWSTLRFSVKDSGIGIKDENKKKIFHSFVQEDSSTNRKFGGTGLGLAISDQLLALMDSKLQLMSIYGKGSDFFFEIKVQKTELKESVEPEIAIANDSETVFPEFLSNLKILIVEDNKINMLLAKTLMKKLVDNCTIFEAEGGNEAVAICKKEKLDIILMDIQMPNKNGYEAALEIRELEGESKIPIIAITAGIMPEDKQKCFESGMNDYLSKPIVVSDLKDMLIKWLKK</sequence>
<dbReference type="Gene3D" id="3.30.450.40">
    <property type="match status" value="1"/>
</dbReference>
<evidence type="ECO:0000256" key="6">
    <source>
        <dbReference type="ARBA" id="ARBA00022679"/>
    </source>
</evidence>
<accession>A0A1H4B6C5</accession>
<dbReference type="FunFam" id="1.10.287.130:FF:000003">
    <property type="entry name" value="Histidine kinase"/>
    <property type="match status" value="1"/>
</dbReference>
<dbReference type="CDD" id="cd00082">
    <property type="entry name" value="HisKA"/>
    <property type="match status" value="1"/>
</dbReference>
<dbReference type="InterPro" id="IPR001789">
    <property type="entry name" value="Sig_transdc_resp-reg_receiver"/>
</dbReference>
<comment type="catalytic activity">
    <reaction evidence="1">
        <text>ATP + protein L-histidine = ADP + protein N-phospho-L-histidine.</text>
        <dbReference type="EC" id="2.7.13.3"/>
    </reaction>
</comment>
<dbReference type="CDD" id="cd00130">
    <property type="entry name" value="PAS"/>
    <property type="match status" value="4"/>
</dbReference>
<evidence type="ECO:0000313" key="19">
    <source>
        <dbReference type="EMBL" id="SEA43671.1"/>
    </source>
</evidence>
<dbReference type="Pfam" id="PF08447">
    <property type="entry name" value="PAS_3"/>
    <property type="match status" value="2"/>
</dbReference>
<keyword evidence="20" id="KW-1185">Reference proteome</keyword>
<evidence type="ECO:0000256" key="7">
    <source>
        <dbReference type="ARBA" id="ARBA00022692"/>
    </source>
</evidence>
<evidence type="ECO:0000256" key="4">
    <source>
        <dbReference type="ARBA" id="ARBA00022475"/>
    </source>
</evidence>
<dbReference type="InterPro" id="IPR011006">
    <property type="entry name" value="CheY-like_superfamily"/>
</dbReference>
<dbReference type="PROSITE" id="PS50109">
    <property type="entry name" value="HIS_KIN"/>
    <property type="match status" value="1"/>
</dbReference>
<dbReference type="Gene3D" id="1.10.287.130">
    <property type="match status" value="1"/>
</dbReference>
<feature type="domain" description="Histidine kinase" evidence="15">
    <location>
        <begin position="974"/>
        <end position="1196"/>
    </location>
</feature>
<dbReference type="Gene3D" id="3.30.450.20">
    <property type="entry name" value="PAS domain"/>
    <property type="match status" value="6"/>
</dbReference>
<keyword evidence="7" id="KW-0812">Transmembrane</keyword>
<dbReference type="Proteomes" id="UP000198951">
    <property type="component" value="Unassembled WGS sequence"/>
</dbReference>
<protein>
    <recommendedName>
        <fullName evidence="3">histidine kinase</fullName>
        <ecNumber evidence="3">2.7.13.3</ecNumber>
    </recommendedName>
</protein>
<evidence type="ECO:0000256" key="10">
    <source>
        <dbReference type="ARBA" id="ARBA00022840"/>
    </source>
</evidence>
<feature type="domain" description="PAS" evidence="17">
    <location>
        <begin position="52"/>
        <end position="88"/>
    </location>
</feature>
<dbReference type="Gene3D" id="3.30.565.10">
    <property type="entry name" value="Histidine kinase-like ATPase, C-terminal domain"/>
    <property type="match status" value="1"/>
</dbReference>
<keyword evidence="13" id="KW-0472">Membrane</keyword>
<dbReference type="GO" id="GO:0005524">
    <property type="term" value="F:ATP binding"/>
    <property type="evidence" value="ECO:0007669"/>
    <property type="project" value="UniProtKB-KW"/>
</dbReference>
<dbReference type="InterPro" id="IPR000700">
    <property type="entry name" value="PAS-assoc_C"/>
</dbReference>
<dbReference type="SMART" id="SM00388">
    <property type="entry name" value="HisKA"/>
    <property type="match status" value="1"/>
</dbReference>
<dbReference type="PROSITE" id="PS50113">
    <property type="entry name" value="PAC"/>
    <property type="match status" value="3"/>
</dbReference>
<dbReference type="Pfam" id="PF13426">
    <property type="entry name" value="PAS_9"/>
    <property type="match status" value="1"/>
</dbReference>
<dbReference type="NCBIfam" id="TIGR00229">
    <property type="entry name" value="sensory_box"/>
    <property type="match status" value="5"/>
</dbReference>
<proteinExistence type="predicted"/>
<evidence type="ECO:0000256" key="5">
    <source>
        <dbReference type="ARBA" id="ARBA00022553"/>
    </source>
</evidence>
<dbReference type="GO" id="GO:0000155">
    <property type="term" value="F:phosphorelay sensor kinase activity"/>
    <property type="evidence" value="ECO:0007669"/>
    <property type="project" value="InterPro"/>
</dbReference>
<evidence type="ECO:0000259" key="16">
    <source>
        <dbReference type="PROSITE" id="PS50110"/>
    </source>
</evidence>
<dbReference type="OrthoDB" id="9811889at2"/>
<dbReference type="STRING" id="150146.SAMN05443667_104207"/>
<comment type="subcellular location">
    <subcellularLocation>
        <location evidence="2">Cell membrane</location>
        <topology evidence="2">Multi-pass membrane protein</topology>
    </subcellularLocation>
</comment>
<feature type="domain" description="PAC" evidence="18">
    <location>
        <begin position="903"/>
        <end position="956"/>
    </location>
</feature>
<dbReference type="Pfam" id="PF13185">
    <property type="entry name" value="GAF_2"/>
    <property type="match status" value="1"/>
</dbReference>
<keyword evidence="10" id="KW-0067">ATP-binding</keyword>
<feature type="domain" description="PAS" evidence="17">
    <location>
        <begin position="698"/>
        <end position="768"/>
    </location>
</feature>
<dbReference type="PROSITE" id="PS50112">
    <property type="entry name" value="PAS"/>
    <property type="match status" value="6"/>
</dbReference>
<evidence type="ECO:0000256" key="11">
    <source>
        <dbReference type="ARBA" id="ARBA00022989"/>
    </source>
</evidence>
<keyword evidence="12" id="KW-0902">Two-component regulatory system</keyword>
<dbReference type="InterPro" id="IPR005467">
    <property type="entry name" value="His_kinase_dom"/>
</dbReference>
<gene>
    <name evidence="19" type="ORF">SAMN05443667_104207</name>
</gene>
<dbReference type="InterPro" id="IPR013655">
    <property type="entry name" value="PAS_fold_3"/>
</dbReference>
<dbReference type="InterPro" id="IPR036890">
    <property type="entry name" value="HATPase_C_sf"/>
</dbReference>
<feature type="domain" description="PAS" evidence="17">
    <location>
        <begin position="571"/>
        <end position="641"/>
    </location>
</feature>
<dbReference type="InterPro" id="IPR013656">
    <property type="entry name" value="PAS_4"/>
</dbReference>
<dbReference type="SMART" id="SM00448">
    <property type="entry name" value="REC"/>
    <property type="match status" value="1"/>
</dbReference>
<dbReference type="Pfam" id="PF02518">
    <property type="entry name" value="HATPase_c"/>
    <property type="match status" value="1"/>
</dbReference>
<dbReference type="PRINTS" id="PR00344">
    <property type="entry name" value="BCTRLSENSOR"/>
</dbReference>
<dbReference type="InterPro" id="IPR035965">
    <property type="entry name" value="PAS-like_dom_sf"/>
</dbReference>
<organism evidence="19 20">
    <name type="scientific">Flavobacterium gillisiae</name>
    <dbReference type="NCBI Taxonomy" id="150146"/>
    <lineage>
        <taxon>Bacteria</taxon>
        <taxon>Pseudomonadati</taxon>
        <taxon>Bacteroidota</taxon>
        <taxon>Flavobacteriia</taxon>
        <taxon>Flavobacteriales</taxon>
        <taxon>Flavobacteriaceae</taxon>
        <taxon>Flavobacterium</taxon>
    </lineage>
</organism>
<evidence type="ECO:0000256" key="13">
    <source>
        <dbReference type="ARBA" id="ARBA00023136"/>
    </source>
</evidence>
<evidence type="ECO:0000256" key="2">
    <source>
        <dbReference type="ARBA" id="ARBA00004651"/>
    </source>
</evidence>
<dbReference type="SUPFAM" id="SSF47384">
    <property type="entry name" value="Homodimeric domain of signal transducing histidine kinase"/>
    <property type="match status" value="1"/>
</dbReference>
<keyword evidence="11" id="KW-1133">Transmembrane helix</keyword>
<dbReference type="InterPro" id="IPR029016">
    <property type="entry name" value="GAF-like_dom_sf"/>
</dbReference>
<dbReference type="InterPro" id="IPR001610">
    <property type="entry name" value="PAC"/>
</dbReference>
<dbReference type="InterPro" id="IPR003661">
    <property type="entry name" value="HisK_dim/P_dom"/>
</dbReference>
<name>A0A1H4B6C5_9FLAO</name>
<dbReference type="PANTHER" id="PTHR45339">
    <property type="entry name" value="HYBRID SIGNAL TRANSDUCTION HISTIDINE KINASE J"/>
    <property type="match status" value="1"/>
</dbReference>
<dbReference type="EMBL" id="FNRD01000004">
    <property type="protein sequence ID" value="SEA43671.1"/>
    <property type="molecule type" value="Genomic_DNA"/>
</dbReference>
<keyword evidence="9" id="KW-0418">Kinase</keyword>
<dbReference type="FunFam" id="3.30.565.10:FF:000010">
    <property type="entry name" value="Sensor histidine kinase RcsC"/>
    <property type="match status" value="1"/>
</dbReference>